<dbReference type="EMBL" id="SDOX01000122">
    <property type="protein sequence ID" value="TFJ81827.1"/>
    <property type="molecule type" value="Genomic_DNA"/>
</dbReference>
<feature type="compositionally biased region" description="Basic and acidic residues" evidence="1">
    <location>
        <begin position="13"/>
        <end position="22"/>
    </location>
</feature>
<feature type="region of interest" description="Disordered" evidence="1">
    <location>
        <begin position="1"/>
        <end position="22"/>
    </location>
</feature>
<keyword evidence="3" id="KW-1185">Reference proteome</keyword>
<accession>A0A4D9CUQ2</accession>
<evidence type="ECO:0000256" key="1">
    <source>
        <dbReference type="SAM" id="MobiDB-lite"/>
    </source>
</evidence>
<dbReference type="Proteomes" id="UP000355283">
    <property type="component" value="Unassembled WGS sequence"/>
</dbReference>
<dbReference type="OrthoDB" id="43541at2759"/>
<dbReference type="AlphaFoldDB" id="A0A4D9CUQ2"/>
<protein>
    <submittedName>
        <fullName evidence="2">Uncharacterized protein</fullName>
    </submittedName>
</protein>
<name>A0A4D9CUQ2_9STRA</name>
<proteinExistence type="predicted"/>
<evidence type="ECO:0000313" key="2">
    <source>
        <dbReference type="EMBL" id="TFJ81827.1"/>
    </source>
</evidence>
<feature type="region of interest" description="Disordered" evidence="1">
    <location>
        <begin position="319"/>
        <end position="338"/>
    </location>
</feature>
<gene>
    <name evidence="2" type="ORF">NSK_007074</name>
</gene>
<evidence type="ECO:0000313" key="3">
    <source>
        <dbReference type="Proteomes" id="UP000355283"/>
    </source>
</evidence>
<organism evidence="2 3">
    <name type="scientific">Nannochloropsis salina CCMP1776</name>
    <dbReference type="NCBI Taxonomy" id="1027361"/>
    <lineage>
        <taxon>Eukaryota</taxon>
        <taxon>Sar</taxon>
        <taxon>Stramenopiles</taxon>
        <taxon>Ochrophyta</taxon>
        <taxon>Eustigmatophyceae</taxon>
        <taxon>Eustigmatales</taxon>
        <taxon>Monodopsidaceae</taxon>
        <taxon>Microchloropsis</taxon>
        <taxon>Microchloropsis salina</taxon>
    </lineage>
</organism>
<reference evidence="2 3" key="1">
    <citation type="submission" date="2019-01" db="EMBL/GenBank/DDBJ databases">
        <title>Nuclear Genome Assembly of the Microalgal Biofuel strain Nannochloropsis salina CCMP1776.</title>
        <authorList>
            <person name="Hovde B."/>
        </authorList>
    </citation>
    <scope>NUCLEOTIDE SEQUENCE [LARGE SCALE GENOMIC DNA]</scope>
    <source>
        <strain evidence="2 3">CCMP1776</strain>
    </source>
</reference>
<sequence length="658" mass="73170">MSPLEADGATAGRETDYDRHHLLQRNDEETCIDGLNTPNKHQNEEFWKKKTSRWEEGSSLRRMLKVFIFVTVLLFVTNLVYEMQSSKKSDDLSLATIQHGESSSADEENEVAAAANDEGLHQETSGNGNKADFLNKIDVANETTKMLTARQTIDSALKALQRDVGPEYASELFGSLRFWNRRYIKQKLIRALLGQNGCPGKAQSDHDFIMSFAGTSVTAGHDNFFNQSYPIVLERLLLDSYTAAGLNLEVRNHAMGNNPAIPAAFCVRSQLGEDTDVAAWEFEMMVSGPLKNAYVEEWMRNALYLPKRPALLMLNGGEGAREPDSEGALPVDARTGSPPPFSYGGDKGDLFEYYDAFGVHSQAMHEAVWKLDHLDKFNFHALVQAGKPTPKPAKWHPGPGGHLLRAQILAHHYLRLLDDAIVVVQETFSETGQDNATIEFIDDADSAVRKDMGTYSAGGKNVEDATLDLPPPLYCDHFFCGSPASCAMTFEPKEQGSLLDLVLSPANLRSTKPTVEPQKHKMWHVQLYAADFDAVVFSQKQGFQYLDMKYVLQGNHKAGPLKLAVKSRSENHIVFCQPPKVWGHMPAHCGDLKDDAVVKIDEKRVSMVKSSSLYDKESSQPPNCWISEWKVKPGSHVITITPTNSDGSYVTLSALIWF</sequence>
<comment type="caution">
    <text evidence="2">The sequence shown here is derived from an EMBL/GenBank/DDBJ whole genome shotgun (WGS) entry which is preliminary data.</text>
</comment>